<dbReference type="CDD" id="cd10017">
    <property type="entry name" value="B3_DNA"/>
    <property type="match status" value="1"/>
</dbReference>
<dbReference type="InterPro" id="IPR015300">
    <property type="entry name" value="DNA-bd_pseudobarrel_sf"/>
</dbReference>
<dbReference type="PANTHER" id="PTHR36766:SF55">
    <property type="entry name" value="OS11G0492900 PROTEIN"/>
    <property type="match status" value="1"/>
</dbReference>
<feature type="compositionally biased region" description="Acidic residues" evidence="7">
    <location>
        <begin position="18"/>
        <end position="32"/>
    </location>
</feature>
<sequence>MEEPGSGASSRCRAADGESQDEQGDASVEVELDLFPGPPFRVQESAPRRPGLSYSSSGSGITLSAGSQFSKKGGDGSRSRGDRAPPATAVGKEHLFDKVLTPADVGKRLVIPKEDAVWPFLPGVVLVLTFKDPNGKQWSFRCSYSKDLRRCYMSKEWSRFVRKKGLHAGDTVSFYRGLGAAGHGRFFVDWKLRADDAHRRRLRLPIPKQPPMATPNSELADPCSASSISRLSQQLVHVRTTISPSSGAQVSFAWLTRVRSLAADAQDCLQDLHYRMMQAVLGVGSHEKVIMRSNVSGNSSRATSSSFFQSASLVELTVISIGDKLEGLQHGRPELSVAAPRNSSKLISVKHLVVRCILLCRGILGIMSAAGADEVKATREIPVFASDDLTYAGRAKDSMMDSPNMPTNVTDPIYLLPTFIRSMLYLDLSNCSSLAQVHPSLCTLHHLAALNLSRCYSLHTLPVSLGMLQNLQILLLSNCQKLRNLPVSLCDLSKLRLLDLSGCSRLETLPYSFVTLRQMEILNLSYCKGLKELPQPFGILQGLKYLNLSGCHGLDLDVECKLANLMCVTLSPHSNIQGFSDSFRDLKNHLDMSRWWKKSRLHPQCNPKAIPFHTYKSHEQSIIERLLSVNFDEGGVTSDHVVTSICIVGESGMGKTDLVQRIYNNKLILDTFDLRIWVPACDKKRLLEKIVEFTTFSYCCDSPMSVLEEILIEELTGKRFLLVLDDCDYESSQFWNELLKLFNVCSKGSAVITTTKNKEVANHVGATQTYYLSSLSKEDCFMIFRRHALGGLDMKSYPPLESVGWKVVEKCGGNALCIKSLSGLLCHSEIGLSQMDMLVDGILPALRLCYDLLPSHLQQCFKFCSLFPKDYHFIKHHIVRLWIAQGFVFPEEGCQPEETGLHYFDELFCRSFFQLSPFHNDNEDKFVMHELFHDLAQSVSKNECFRSEEPFCSFPENISHLSLVPSNFKTVTLIKEIKNLQSLLVVRRFFPGC</sequence>
<organism evidence="9 10">
    <name type="scientific">Panicum virgatum</name>
    <name type="common">Blackwell switchgrass</name>
    <dbReference type="NCBI Taxonomy" id="38727"/>
    <lineage>
        <taxon>Eukaryota</taxon>
        <taxon>Viridiplantae</taxon>
        <taxon>Streptophyta</taxon>
        <taxon>Embryophyta</taxon>
        <taxon>Tracheophyta</taxon>
        <taxon>Spermatophyta</taxon>
        <taxon>Magnoliopsida</taxon>
        <taxon>Liliopsida</taxon>
        <taxon>Poales</taxon>
        <taxon>Poaceae</taxon>
        <taxon>PACMAD clade</taxon>
        <taxon>Panicoideae</taxon>
        <taxon>Panicodae</taxon>
        <taxon>Paniceae</taxon>
        <taxon>Panicinae</taxon>
        <taxon>Panicum</taxon>
        <taxon>Panicum sect. Hiantes</taxon>
    </lineage>
</organism>
<dbReference type="GO" id="GO:0043531">
    <property type="term" value="F:ADP binding"/>
    <property type="evidence" value="ECO:0007669"/>
    <property type="project" value="InterPro"/>
</dbReference>
<feature type="region of interest" description="Disordered" evidence="7">
    <location>
        <begin position="1"/>
        <end position="88"/>
    </location>
</feature>
<evidence type="ECO:0000256" key="6">
    <source>
        <dbReference type="ARBA" id="ARBA00023242"/>
    </source>
</evidence>
<evidence type="ECO:0000256" key="2">
    <source>
        <dbReference type="ARBA" id="ARBA00022821"/>
    </source>
</evidence>
<dbReference type="Proteomes" id="UP000823388">
    <property type="component" value="Chromosome 2N"/>
</dbReference>
<dbReference type="PROSITE" id="PS50863">
    <property type="entry name" value="B3"/>
    <property type="match status" value="1"/>
</dbReference>
<evidence type="ECO:0000256" key="5">
    <source>
        <dbReference type="ARBA" id="ARBA00023163"/>
    </source>
</evidence>
<comment type="subcellular location">
    <subcellularLocation>
        <location evidence="1">Nucleus</location>
    </subcellularLocation>
</comment>
<keyword evidence="10" id="KW-1185">Reference proteome</keyword>
<accession>A0A8T0V937</accession>
<dbReference type="SUPFAM" id="SSF52058">
    <property type="entry name" value="L domain-like"/>
    <property type="match status" value="1"/>
</dbReference>
<feature type="compositionally biased region" description="Low complexity" evidence="7">
    <location>
        <begin position="51"/>
        <end position="71"/>
    </location>
</feature>
<keyword evidence="2" id="KW-0611">Plant defense</keyword>
<dbReference type="InterPro" id="IPR027417">
    <property type="entry name" value="P-loop_NTPase"/>
</dbReference>
<dbReference type="InterPro" id="IPR032675">
    <property type="entry name" value="LRR_dom_sf"/>
</dbReference>
<keyword evidence="6" id="KW-0539">Nucleus</keyword>
<comment type="caution">
    <text evidence="9">The sequence shown here is derived from an EMBL/GenBank/DDBJ whole genome shotgun (WGS) entry which is preliminary data.</text>
</comment>
<evidence type="ECO:0000256" key="1">
    <source>
        <dbReference type="ARBA" id="ARBA00004123"/>
    </source>
</evidence>
<keyword evidence="5" id="KW-0804">Transcription</keyword>
<dbReference type="InterPro" id="IPR003340">
    <property type="entry name" value="B3_DNA-bd"/>
</dbReference>
<evidence type="ECO:0000256" key="3">
    <source>
        <dbReference type="ARBA" id="ARBA00023015"/>
    </source>
</evidence>
<name>A0A8T0V937_PANVG</name>
<dbReference type="InterPro" id="IPR036388">
    <property type="entry name" value="WH-like_DNA-bd_sf"/>
</dbReference>
<dbReference type="AlphaFoldDB" id="A0A8T0V937"/>
<dbReference type="EMBL" id="CM029040">
    <property type="protein sequence ID" value="KAG2632922.1"/>
    <property type="molecule type" value="Genomic_DNA"/>
</dbReference>
<dbReference type="Pfam" id="PF02362">
    <property type="entry name" value="B3"/>
    <property type="match status" value="1"/>
</dbReference>
<dbReference type="PANTHER" id="PTHR36766">
    <property type="entry name" value="PLANT BROAD-SPECTRUM MILDEW RESISTANCE PROTEIN RPW8"/>
    <property type="match status" value="1"/>
</dbReference>
<dbReference type="GO" id="GO:0005634">
    <property type="term" value="C:nucleus"/>
    <property type="evidence" value="ECO:0007669"/>
    <property type="project" value="UniProtKB-SubCell"/>
</dbReference>
<dbReference type="Pfam" id="PF00931">
    <property type="entry name" value="NB-ARC"/>
    <property type="match status" value="1"/>
</dbReference>
<dbReference type="Gene3D" id="3.80.10.10">
    <property type="entry name" value="Ribonuclease Inhibitor"/>
    <property type="match status" value="1"/>
</dbReference>
<keyword evidence="4" id="KW-0238">DNA-binding</keyword>
<feature type="domain" description="TF-B3" evidence="8">
    <location>
        <begin position="128"/>
        <end position="194"/>
    </location>
</feature>
<dbReference type="InterPro" id="IPR058922">
    <property type="entry name" value="WHD_DRP"/>
</dbReference>
<dbReference type="Gene3D" id="3.40.50.300">
    <property type="entry name" value="P-loop containing nucleotide triphosphate hydrolases"/>
    <property type="match status" value="1"/>
</dbReference>
<dbReference type="Gene3D" id="1.10.10.10">
    <property type="entry name" value="Winged helix-like DNA-binding domain superfamily/Winged helix DNA-binding domain"/>
    <property type="match status" value="1"/>
</dbReference>
<proteinExistence type="predicted"/>
<evidence type="ECO:0000256" key="7">
    <source>
        <dbReference type="SAM" id="MobiDB-lite"/>
    </source>
</evidence>
<dbReference type="GO" id="GO:0003677">
    <property type="term" value="F:DNA binding"/>
    <property type="evidence" value="ECO:0007669"/>
    <property type="project" value="UniProtKB-KW"/>
</dbReference>
<dbReference type="Gene3D" id="2.40.330.10">
    <property type="entry name" value="DNA-binding pseudobarrel domain"/>
    <property type="match status" value="1"/>
</dbReference>
<evidence type="ECO:0000256" key="4">
    <source>
        <dbReference type="ARBA" id="ARBA00023125"/>
    </source>
</evidence>
<evidence type="ECO:0000259" key="8">
    <source>
        <dbReference type="PROSITE" id="PS50863"/>
    </source>
</evidence>
<keyword evidence="3" id="KW-0805">Transcription regulation</keyword>
<gene>
    <name evidence="9" type="ORF">PVAP13_2NG131200</name>
</gene>
<evidence type="ECO:0000313" key="10">
    <source>
        <dbReference type="Proteomes" id="UP000823388"/>
    </source>
</evidence>
<dbReference type="SMART" id="SM01019">
    <property type="entry name" value="B3"/>
    <property type="match status" value="1"/>
</dbReference>
<reference evidence="9" key="1">
    <citation type="submission" date="2020-05" db="EMBL/GenBank/DDBJ databases">
        <title>WGS assembly of Panicum virgatum.</title>
        <authorList>
            <person name="Lovell J.T."/>
            <person name="Jenkins J."/>
            <person name="Shu S."/>
            <person name="Juenger T.E."/>
            <person name="Schmutz J."/>
        </authorList>
    </citation>
    <scope>NUCLEOTIDE SEQUENCE</scope>
    <source>
        <strain evidence="9">AP13</strain>
    </source>
</reference>
<dbReference type="GO" id="GO:0006952">
    <property type="term" value="P:defense response"/>
    <property type="evidence" value="ECO:0007669"/>
    <property type="project" value="UniProtKB-KW"/>
</dbReference>
<dbReference type="PRINTS" id="PR00364">
    <property type="entry name" value="DISEASERSIST"/>
</dbReference>
<dbReference type="SUPFAM" id="SSF52540">
    <property type="entry name" value="P-loop containing nucleoside triphosphate hydrolases"/>
    <property type="match status" value="1"/>
</dbReference>
<evidence type="ECO:0000313" key="9">
    <source>
        <dbReference type="EMBL" id="KAG2632922.1"/>
    </source>
</evidence>
<protein>
    <recommendedName>
        <fullName evidence="8">TF-B3 domain-containing protein</fullName>
    </recommendedName>
</protein>
<dbReference type="InterPro" id="IPR002182">
    <property type="entry name" value="NB-ARC"/>
</dbReference>
<feature type="compositionally biased region" description="Basic and acidic residues" evidence="7">
    <location>
        <begin position="72"/>
        <end position="83"/>
    </location>
</feature>
<dbReference type="SUPFAM" id="SSF101936">
    <property type="entry name" value="DNA-binding pseudobarrel domain"/>
    <property type="match status" value="1"/>
</dbReference>
<dbReference type="Pfam" id="PF23559">
    <property type="entry name" value="WHD_DRP"/>
    <property type="match status" value="1"/>
</dbReference>